<proteinExistence type="predicted"/>
<gene>
    <name evidence="10" type="ORF">D1223_10975</name>
</gene>
<dbReference type="SUPFAM" id="SSF52540">
    <property type="entry name" value="P-loop containing nucleoside triphosphate hydrolases"/>
    <property type="match status" value="1"/>
</dbReference>
<dbReference type="InterPro" id="IPR003593">
    <property type="entry name" value="AAA+_ATPase"/>
</dbReference>
<keyword evidence="8" id="KW-0472">Membrane</keyword>
<dbReference type="RefSeq" id="WP_119376476.1">
    <property type="nucleotide sequence ID" value="NZ_QWFX01000013.1"/>
</dbReference>
<evidence type="ECO:0000256" key="8">
    <source>
        <dbReference type="ARBA" id="ARBA00023136"/>
    </source>
</evidence>
<protein>
    <submittedName>
        <fullName evidence="10">ABC transporter ATP-binding protein</fullName>
    </submittedName>
</protein>
<dbReference type="InterPro" id="IPR015853">
    <property type="entry name" value="ABC_transpr_FbpC"/>
</dbReference>
<sequence length="339" mass="36285">MNELLPLKAVGVSRFYEGTPVVNDASLTLEPGKITALLGQSGAGKSTLLRLFAGLEPVDAGEILLGDKVLSSTSTHVPAESRSIGLIFQDFALFPHLNALDNVGFGLKGMTKEARRRESGEWLERLGLSHRAKAYPHQLSGGEQQRVSIARALAAKPVAILMDEPFSGLDVTLKSEVRRIALAAVSEAGIPALLVSHDAAEAMRDADRIAVMRKGVILQEDTPEALYLNPTSLPVARALGPLFPVARADLPEAWATKLPEADSYCLRPEAIRLSGDESGVPMEVVSAQRTSALMELKLKYNGHDTLRGIGIGARRPSPGETVKVTLSPEFVFCLPPESA</sequence>
<evidence type="ECO:0000313" key="11">
    <source>
        <dbReference type="Proteomes" id="UP000266385"/>
    </source>
</evidence>
<dbReference type="InterPro" id="IPR050093">
    <property type="entry name" value="ABC_SmlMolc_Importer"/>
</dbReference>
<dbReference type="SMART" id="SM00382">
    <property type="entry name" value="AAA"/>
    <property type="match status" value="1"/>
</dbReference>
<dbReference type="OrthoDB" id="9802264at2"/>
<keyword evidence="5 10" id="KW-0067">ATP-binding</keyword>
<keyword evidence="11" id="KW-1185">Reference proteome</keyword>
<evidence type="ECO:0000313" key="10">
    <source>
        <dbReference type="EMBL" id="RIJ27940.1"/>
    </source>
</evidence>
<accession>A0A399R933</accession>
<keyword evidence="4" id="KW-0547">Nucleotide-binding</keyword>
<evidence type="ECO:0000256" key="2">
    <source>
        <dbReference type="ARBA" id="ARBA00022475"/>
    </source>
</evidence>
<evidence type="ECO:0000256" key="7">
    <source>
        <dbReference type="ARBA" id="ARBA00023065"/>
    </source>
</evidence>
<dbReference type="InterPro" id="IPR003439">
    <property type="entry name" value="ABC_transporter-like_ATP-bd"/>
</dbReference>
<evidence type="ECO:0000256" key="4">
    <source>
        <dbReference type="ARBA" id="ARBA00022741"/>
    </source>
</evidence>
<dbReference type="GO" id="GO:0005524">
    <property type="term" value="F:ATP binding"/>
    <property type="evidence" value="ECO:0007669"/>
    <property type="project" value="UniProtKB-KW"/>
</dbReference>
<dbReference type="PROSITE" id="PS00211">
    <property type="entry name" value="ABC_TRANSPORTER_1"/>
    <property type="match status" value="1"/>
</dbReference>
<dbReference type="EMBL" id="QWFX01000013">
    <property type="protein sequence ID" value="RIJ27940.1"/>
    <property type="molecule type" value="Genomic_DNA"/>
</dbReference>
<keyword evidence="1" id="KW-0813">Transport</keyword>
<keyword evidence="2" id="KW-1003">Cell membrane</keyword>
<dbReference type="PROSITE" id="PS50893">
    <property type="entry name" value="ABC_TRANSPORTER_2"/>
    <property type="match status" value="1"/>
</dbReference>
<dbReference type="GO" id="GO:0016020">
    <property type="term" value="C:membrane"/>
    <property type="evidence" value="ECO:0007669"/>
    <property type="project" value="InterPro"/>
</dbReference>
<comment type="caution">
    <text evidence="10">The sequence shown here is derived from an EMBL/GenBank/DDBJ whole genome shotgun (WGS) entry which is preliminary data.</text>
</comment>
<organism evidence="10 11">
    <name type="scientific">Henriciella mobilis</name>
    <dbReference type="NCBI Taxonomy" id="2305467"/>
    <lineage>
        <taxon>Bacteria</taxon>
        <taxon>Pseudomonadati</taxon>
        <taxon>Pseudomonadota</taxon>
        <taxon>Alphaproteobacteria</taxon>
        <taxon>Hyphomonadales</taxon>
        <taxon>Hyphomonadaceae</taxon>
        <taxon>Henriciella</taxon>
    </lineage>
</organism>
<dbReference type="GO" id="GO:0016887">
    <property type="term" value="F:ATP hydrolysis activity"/>
    <property type="evidence" value="ECO:0007669"/>
    <property type="project" value="InterPro"/>
</dbReference>
<dbReference type="InterPro" id="IPR017871">
    <property type="entry name" value="ABC_transporter-like_CS"/>
</dbReference>
<dbReference type="Proteomes" id="UP000266385">
    <property type="component" value="Unassembled WGS sequence"/>
</dbReference>
<dbReference type="GO" id="GO:0015408">
    <property type="term" value="F:ABC-type ferric iron transporter activity"/>
    <property type="evidence" value="ECO:0007669"/>
    <property type="project" value="InterPro"/>
</dbReference>
<dbReference type="Pfam" id="PF00005">
    <property type="entry name" value="ABC_tran"/>
    <property type="match status" value="1"/>
</dbReference>
<dbReference type="CDD" id="cd03259">
    <property type="entry name" value="ABC_Carb_Solutes_like"/>
    <property type="match status" value="1"/>
</dbReference>
<evidence type="ECO:0000256" key="1">
    <source>
        <dbReference type="ARBA" id="ARBA00022448"/>
    </source>
</evidence>
<dbReference type="InterPro" id="IPR027417">
    <property type="entry name" value="P-loop_NTPase"/>
</dbReference>
<evidence type="ECO:0000256" key="5">
    <source>
        <dbReference type="ARBA" id="ARBA00022840"/>
    </source>
</evidence>
<reference evidence="10 11" key="1">
    <citation type="submission" date="2018-08" db="EMBL/GenBank/DDBJ databases">
        <title>Henriciella mobilis sp. nov., isolated from seawater.</title>
        <authorList>
            <person name="Cheng H."/>
            <person name="Wu Y.-H."/>
            <person name="Xu X.-W."/>
            <person name="Guo L.-L."/>
        </authorList>
    </citation>
    <scope>NUCLEOTIDE SEQUENCE [LARGE SCALE GENOMIC DNA]</scope>
    <source>
        <strain evidence="10 11">JN25</strain>
    </source>
</reference>
<dbReference type="PANTHER" id="PTHR42781">
    <property type="entry name" value="SPERMIDINE/PUTRESCINE IMPORT ATP-BINDING PROTEIN POTA"/>
    <property type="match status" value="1"/>
</dbReference>
<keyword evidence="6" id="KW-0408">Iron</keyword>
<evidence type="ECO:0000256" key="3">
    <source>
        <dbReference type="ARBA" id="ARBA00022496"/>
    </source>
</evidence>
<keyword evidence="3" id="KW-0410">Iron transport</keyword>
<dbReference type="Gene3D" id="3.40.50.300">
    <property type="entry name" value="P-loop containing nucleotide triphosphate hydrolases"/>
    <property type="match status" value="1"/>
</dbReference>
<keyword evidence="7" id="KW-0406">Ion transport</keyword>
<name>A0A399R933_9PROT</name>
<evidence type="ECO:0000259" key="9">
    <source>
        <dbReference type="PROSITE" id="PS50893"/>
    </source>
</evidence>
<feature type="domain" description="ABC transporter" evidence="9">
    <location>
        <begin position="7"/>
        <end position="239"/>
    </location>
</feature>
<evidence type="ECO:0000256" key="6">
    <source>
        <dbReference type="ARBA" id="ARBA00023004"/>
    </source>
</evidence>
<dbReference type="PANTHER" id="PTHR42781:SF4">
    <property type="entry name" value="SPERMIDINE_PUTRESCINE IMPORT ATP-BINDING PROTEIN POTA"/>
    <property type="match status" value="1"/>
</dbReference>
<dbReference type="AlphaFoldDB" id="A0A399R933"/>